<name>A0ABP8BWX4_9ACTN</name>
<dbReference type="RefSeq" id="WP_344892236.1">
    <property type="nucleotide sequence ID" value="NZ_BAABAS010000004.1"/>
</dbReference>
<proteinExistence type="predicted"/>
<evidence type="ECO:0000313" key="2">
    <source>
        <dbReference type="Proteomes" id="UP001501710"/>
    </source>
</evidence>
<gene>
    <name evidence="1" type="ORF">GCM10022254_16440</name>
</gene>
<evidence type="ECO:0000313" key="1">
    <source>
        <dbReference type="EMBL" id="GAA4227821.1"/>
    </source>
</evidence>
<protein>
    <submittedName>
        <fullName evidence="1">Uncharacterized protein</fullName>
    </submittedName>
</protein>
<dbReference type="Proteomes" id="UP001501710">
    <property type="component" value="Unassembled WGS sequence"/>
</dbReference>
<reference evidence="2" key="1">
    <citation type="journal article" date="2019" name="Int. J. Syst. Evol. Microbiol.">
        <title>The Global Catalogue of Microorganisms (GCM) 10K type strain sequencing project: providing services to taxonomists for standard genome sequencing and annotation.</title>
        <authorList>
            <consortium name="The Broad Institute Genomics Platform"/>
            <consortium name="The Broad Institute Genome Sequencing Center for Infectious Disease"/>
            <person name="Wu L."/>
            <person name="Ma J."/>
        </authorList>
    </citation>
    <scope>NUCLEOTIDE SEQUENCE [LARGE SCALE GENOMIC DNA]</scope>
    <source>
        <strain evidence="2">JCM 17440</strain>
    </source>
</reference>
<accession>A0ABP8BWX4</accession>
<comment type="caution">
    <text evidence="1">The sequence shown here is derived from an EMBL/GenBank/DDBJ whole genome shotgun (WGS) entry which is preliminary data.</text>
</comment>
<organism evidence="1 2">
    <name type="scientific">Actinomadura meridiana</name>
    <dbReference type="NCBI Taxonomy" id="559626"/>
    <lineage>
        <taxon>Bacteria</taxon>
        <taxon>Bacillati</taxon>
        <taxon>Actinomycetota</taxon>
        <taxon>Actinomycetes</taxon>
        <taxon>Streptosporangiales</taxon>
        <taxon>Thermomonosporaceae</taxon>
        <taxon>Actinomadura</taxon>
    </lineage>
</organism>
<keyword evidence="2" id="KW-1185">Reference proteome</keyword>
<sequence length="149" mass="16210">MPVTDGQAAALHALLSGQLEEHSRIIGQLDKATINVGYRALLAAGFFEAVERRFIVDGEEADNAAIIDFVASIRARTDKGPDVIKPDVAERMISHVLDREPSISDIDGDTAVEHQVALLMELINDAQLSESALTEFIAKVRADVDEMIE</sequence>
<dbReference type="EMBL" id="BAABAS010000004">
    <property type="protein sequence ID" value="GAA4227821.1"/>
    <property type="molecule type" value="Genomic_DNA"/>
</dbReference>